<name>A0A561SM72_9PSEU</name>
<dbReference type="GO" id="GO:0003677">
    <property type="term" value="F:DNA binding"/>
    <property type="evidence" value="ECO:0007669"/>
    <property type="project" value="UniProtKB-UniRule"/>
</dbReference>
<evidence type="ECO:0000256" key="2">
    <source>
        <dbReference type="PROSITE-ProRule" id="PRU00335"/>
    </source>
</evidence>
<evidence type="ECO:0000259" key="3">
    <source>
        <dbReference type="PROSITE" id="PS50977"/>
    </source>
</evidence>
<dbReference type="AlphaFoldDB" id="A0A561SM72"/>
<accession>A0A561SM72</accession>
<reference evidence="4 5" key="1">
    <citation type="submission" date="2019-06" db="EMBL/GenBank/DDBJ databases">
        <title>Sequencing the genomes of 1000 actinobacteria strains.</title>
        <authorList>
            <person name="Klenk H.-P."/>
        </authorList>
    </citation>
    <scope>NUCLEOTIDE SEQUENCE [LARGE SCALE GENOMIC DNA]</scope>
    <source>
        <strain evidence="4 5">DSM 45671</strain>
    </source>
</reference>
<keyword evidence="1 2" id="KW-0238">DNA-binding</keyword>
<dbReference type="RefSeq" id="WP_147255053.1">
    <property type="nucleotide sequence ID" value="NZ_VIWU01000001.1"/>
</dbReference>
<dbReference type="OrthoDB" id="5177743at2"/>
<evidence type="ECO:0000256" key="1">
    <source>
        <dbReference type="ARBA" id="ARBA00023125"/>
    </source>
</evidence>
<gene>
    <name evidence="4" type="ORF">FHX44_111809</name>
</gene>
<sequence>MSADPQVPSARREELQELAYAYVLRNGMAGMSLRPLAEAVGSSPRVLLYLFGSKDGLVRALLGRSRAEELALLAEVRAAGGGPAEVVERLWEWLAAPQQRDLLRLWAEGYARSLVEPDGPWAGFAAQGVHDWIELLREVLGPGGDPTAVLATLRGALLDLLATGDEERTTAAVRACVGALTDERALRRLGSDERAVRRNGGGGL</sequence>
<proteinExistence type="predicted"/>
<keyword evidence="5" id="KW-1185">Reference proteome</keyword>
<protein>
    <submittedName>
        <fullName evidence="4">TetR family transcriptional regulator</fullName>
    </submittedName>
</protein>
<organism evidence="4 5">
    <name type="scientific">Pseudonocardia hierapolitana</name>
    <dbReference type="NCBI Taxonomy" id="1128676"/>
    <lineage>
        <taxon>Bacteria</taxon>
        <taxon>Bacillati</taxon>
        <taxon>Actinomycetota</taxon>
        <taxon>Actinomycetes</taxon>
        <taxon>Pseudonocardiales</taxon>
        <taxon>Pseudonocardiaceae</taxon>
        <taxon>Pseudonocardia</taxon>
    </lineage>
</organism>
<evidence type="ECO:0000313" key="5">
    <source>
        <dbReference type="Proteomes" id="UP000321261"/>
    </source>
</evidence>
<dbReference type="EMBL" id="VIWU01000001">
    <property type="protein sequence ID" value="TWF75922.1"/>
    <property type="molecule type" value="Genomic_DNA"/>
</dbReference>
<dbReference type="InterPro" id="IPR001647">
    <property type="entry name" value="HTH_TetR"/>
</dbReference>
<dbReference type="Gene3D" id="1.10.357.10">
    <property type="entry name" value="Tetracycline Repressor, domain 2"/>
    <property type="match status" value="1"/>
</dbReference>
<dbReference type="SUPFAM" id="SSF46689">
    <property type="entry name" value="Homeodomain-like"/>
    <property type="match status" value="1"/>
</dbReference>
<comment type="caution">
    <text evidence="4">The sequence shown here is derived from an EMBL/GenBank/DDBJ whole genome shotgun (WGS) entry which is preliminary data.</text>
</comment>
<dbReference type="PROSITE" id="PS50977">
    <property type="entry name" value="HTH_TETR_2"/>
    <property type="match status" value="1"/>
</dbReference>
<feature type="domain" description="HTH tetR-type" evidence="3">
    <location>
        <begin position="9"/>
        <end position="69"/>
    </location>
</feature>
<feature type="DNA-binding region" description="H-T-H motif" evidence="2">
    <location>
        <begin position="32"/>
        <end position="51"/>
    </location>
</feature>
<dbReference type="InterPro" id="IPR009057">
    <property type="entry name" value="Homeodomain-like_sf"/>
</dbReference>
<dbReference type="Proteomes" id="UP000321261">
    <property type="component" value="Unassembled WGS sequence"/>
</dbReference>
<evidence type="ECO:0000313" key="4">
    <source>
        <dbReference type="EMBL" id="TWF75922.1"/>
    </source>
</evidence>